<protein>
    <recommendedName>
        <fullName evidence="2">DUF7136 domain-containing protein</fullName>
    </recommendedName>
</protein>
<evidence type="ECO:0000313" key="4">
    <source>
        <dbReference type="Proteomes" id="UP001305779"/>
    </source>
</evidence>
<feature type="chain" id="PRO_5045359022" description="DUF7136 domain-containing protein" evidence="1">
    <location>
        <begin position="23"/>
        <end position="252"/>
    </location>
</feature>
<proteinExistence type="predicted"/>
<evidence type="ECO:0000256" key="1">
    <source>
        <dbReference type="SAM" id="SignalP"/>
    </source>
</evidence>
<comment type="caution">
    <text evidence="3">The sequence shown here is derived from an EMBL/GenBank/DDBJ whole genome shotgun (WGS) entry which is preliminary data.</text>
</comment>
<organism evidence="3 4">
    <name type="scientific">Zasmidium cellare</name>
    <name type="common">Wine cellar mold</name>
    <name type="synonym">Racodium cellare</name>
    <dbReference type="NCBI Taxonomy" id="395010"/>
    <lineage>
        <taxon>Eukaryota</taxon>
        <taxon>Fungi</taxon>
        <taxon>Dikarya</taxon>
        <taxon>Ascomycota</taxon>
        <taxon>Pezizomycotina</taxon>
        <taxon>Dothideomycetes</taxon>
        <taxon>Dothideomycetidae</taxon>
        <taxon>Mycosphaerellales</taxon>
        <taxon>Mycosphaerellaceae</taxon>
        <taxon>Zasmidium</taxon>
    </lineage>
</organism>
<accession>A0ABR0E226</accession>
<dbReference type="InterPro" id="IPR055560">
    <property type="entry name" value="DUF7136"/>
</dbReference>
<evidence type="ECO:0000313" key="3">
    <source>
        <dbReference type="EMBL" id="KAK4495278.1"/>
    </source>
</evidence>
<dbReference type="Pfam" id="PF23584">
    <property type="entry name" value="DUF7136"/>
    <property type="match status" value="1"/>
</dbReference>
<sequence length="252" mass="26566">MFRLNYLGLVPILASPLALAAASPGILEVDLVFPQNGTYAPVPLMPVVFALRNIALASPLDLSISWTFNERGSIDSGSWDGRQNLTHLNASSSDPYLYNSFIPSLAGVESQWVLTWILETGNCSGPGLGLTSFASQYNHIVFTTRNTSQPPDLGAAASSTTCGKNASSAFNVTAIEEVSLAENFDGQPSCAVLGASPTVQGPSGITINPSAASSNVPMQMKANEARAVHPFNQLLPKAAPISANFVWNSVKR</sequence>
<dbReference type="Proteomes" id="UP001305779">
    <property type="component" value="Unassembled WGS sequence"/>
</dbReference>
<feature type="signal peptide" evidence="1">
    <location>
        <begin position="1"/>
        <end position="22"/>
    </location>
</feature>
<keyword evidence="4" id="KW-1185">Reference proteome</keyword>
<name>A0ABR0E226_ZASCE</name>
<evidence type="ECO:0000259" key="2">
    <source>
        <dbReference type="Pfam" id="PF23584"/>
    </source>
</evidence>
<gene>
    <name evidence="3" type="ORF">PRZ48_013607</name>
</gene>
<feature type="domain" description="DUF7136" evidence="2">
    <location>
        <begin position="23"/>
        <end position="226"/>
    </location>
</feature>
<dbReference type="EMBL" id="JAXOVC010000012">
    <property type="protein sequence ID" value="KAK4495278.1"/>
    <property type="molecule type" value="Genomic_DNA"/>
</dbReference>
<reference evidence="3 4" key="1">
    <citation type="journal article" date="2023" name="G3 (Bethesda)">
        <title>A chromosome-level genome assembly of Zasmidium syzygii isolated from banana leaves.</title>
        <authorList>
            <person name="van Westerhoven A.C."/>
            <person name="Mehrabi R."/>
            <person name="Talebi R."/>
            <person name="Steentjes M.B.F."/>
            <person name="Corcolon B."/>
            <person name="Chong P.A."/>
            <person name="Kema G.H.J."/>
            <person name="Seidl M.F."/>
        </authorList>
    </citation>
    <scope>NUCLEOTIDE SEQUENCE [LARGE SCALE GENOMIC DNA]</scope>
    <source>
        <strain evidence="3 4">P124</strain>
    </source>
</reference>
<keyword evidence="1" id="KW-0732">Signal</keyword>